<accession>A0A561EJI7</accession>
<keyword evidence="3" id="KW-1185">Reference proteome</keyword>
<protein>
    <submittedName>
        <fullName evidence="2">Uncharacterized protein</fullName>
    </submittedName>
</protein>
<dbReference type="Proteomes" id="UP000318416">
    <property type="component" value="Unassembled WGS sequence"/>
</dbReference>
<evidence type="ECO:0000313" key="3">
    <source>
        <dbReference type="Proteomes" id="UP000318416"/>
    </source>
</evidence>
<comment type="caution">
    <text evidence="2">The sequence shown here is derived from an EMBL/GenBank/DDBJ whole genome shotgun (WGS) entry which is preliminary data.</text>
</comment>
<gene>
    <name evidence="2" type="ORF">FB465_0701</name>
</gene>
<feature type="region of interest" description="Disordered" evidence="1">
    <location>
        <begin position="387"/>
        <end position="432"/>
    </location>
</feature>
<proteinExistence type="predicted"/>
<evidence type="ECO:0000256" key="1">
    <source>
        <dbReference type="SAM" id="MobiDB-lite"/>
    </source>
</evidence>
<reference evidence="2 3" key="1">
    <citation type="submission" date="2019-06" db="EMBL/GenBank/DDBJ databases">
        <title>Sequencing the genomes of 1000 actinobacteria strains.</title>
        <authorList>
            <person name="Klenk H.-P."/>
        </authorList>
    </citation>
    <scope>NUCLEOTIDE SEQUENCE [LARGE SCALE GENOMIC DNA]</scope>
    <source>
        <strain evidence="2 3">DSM 41649</strain>
    </source>
</reference>
<sequence>MVRFEYELAKDSRKLQISPESGPPTIATVKIQVSNPGITGVTRAKIIIKISAELTANPGAIRPVCDPSREWSFKRETNDIYVATFHRQPGKPPHHPAHKGELAKNARFTLLLHHVEVSSSTGEAVISIIEDLTIDARAETTDKTLTIQKHATVPPGADVPRHFRPEPIQPSYGNPARLVWEGPHIGYRILSAAHPAGIDVTGTRVWQSEDLYGPTTFVLQGIDTTDESDPVRHTLTTTVVPERGLEWFVPIEGLEGQGPTALGGWERDHTVIGTWRITDGPPGDRADLTSDVRFRVWTGTERHNRHVISRDYPISALKNQGLQIHIPLGGGSRAFFEFTNNTFLERGWGDPWGGLKDPNKKEYSDFNTRMRGRSVVDLAFLFHVAADESPRNTQDNIPAPQRRPRPDPAAASSGRSGTALDTDAPSRHPGSP</sequence>
<dbReference type="RefSeq" id="WP_246192476.1">
    <property type="nucleotide sequence ID" value="NZ_BAAABR010000004.1"/>
</dbReference>
<dbReference type="EMBL" id="VIVR01000001">
    <property type="protein sequence ID" value="TWE15770.1"/>
    <property type="molecule type" value="Genomic_DNA"/>
</dbReference>
<name>A0A561EJI7_9ACTN</name>
<evidence type="ECO:0000313" key="2">
    <source>
        <dbReference type="EMBL" id="TWE15770.1"/>
    </source>
</evidence>
<organism evidence="2 3">
    <name type="scientific">Kitasatospora atroaurantiaca</name>
    <dbReference type="NCBI Taxonomy" id="285545"/>
    <lineage>
        <taxon>Bacteria</taxon>
        <taxon>Bacillati</taxon>
        <taxon>Actinomycetota</taxon>
        <taxon>Actinomycetes</taxon>
        <taxon>Kitasatosporales</taxon>
        <taxon>Streptomycetaceae</taxon>
        <taxon>Kitasatospora</taxon>
    </lineage>
</organism>
<dbReference type="AlphaFoldDB" id="A0A561EJI7"/>